<name>K2MU15_TRYCR</name>
<evidence type="ECO:0000313" key="2">
    <source>
        <dbReference type="EMBL" id="EKF38748.1"/>
    </source>
</evidence>
<dbReference type="OrthoDB" id="242938at2759"/>
<feature type="compositionally biased region" description="Basic and acidic residues" evidence="1">
    <location>
        <begin position="313"/>
        <end position="327"/>
    </location>
</feature>
<feature type="compositionally biased region" description="Basic and acidic residues" evidence="1">
    <location>
        <begin position="361"/>
        <end position="370"/>
    </location>
</feature>
<organism evidence="2 3">
    <name type="scientific">Trypanosoma cruzi marinkellei</name>
    <dbReference type="NCBI Taxonomy" id="85056"/>
    <lineage>
        <taxon>Eukaryota</taxon>
        <taxon>Discoba</taxon>
        <taxon>Euglenozoa</taxon>
        <taxon>Kinetoplastea</taxon>
        <taxon>Metakinetoplastina</taxon>
        <taxon>Trypanosomatida</taxon>
        <taxon>Trypanosomatidae</taxon>
        <taxon>Trypanosoma</taxon>
        <taxon>Schizotrypanum</taxon>
    </lineage>
</organism>
<evidence type="ECO:0000256" key="1">
    <source>
        <dbReference type="SAM" id="MobiDB-lite"/>
    </source>
</evidence>
<dbReference type="Proteomes" id="UP000007350">
    <property type="component" value="Unassembled WGS sequence"/>
</dbReference>
<gene>
    <name evidence="2" type="ORF">MOQ_001043</name>
</gene>
<evidence type="ECO:0008006" key="4">
    <source>
        <dbReference type="Google" id="ProtNLM"/>
    </source>
</evidence>
<comment type="caution">
    <text evidence="2">The sequence shown here is derived from an EMBL/GenBank/DDBJ whole genome shotgun (WGS) entry which is preliminary data.</text>
</comment>
<feature type="region of interest" description="Disordered" evidence="1">
    <location>
        <begin position="313"/>
        <end position="377"/>
    </location>
</feature>
<proteinExistence type="predicted"/>
<evidence type="ECO:0000313" key="3">
    <source>
        <dbReference type="Proteomes" id="UP000007350"/>
    </source>
</evidence>
<reference evidence="2 3" key="1">
    <citation type="journal article" date="2012" name="BMC Genomics">
        <title>Comparative genomic analysis of human infective Trypanosoma cruzi lineages with the bat-restricted subspecies T. cruzi marinkellei.</title>
        <authorList>
            <person name="Franzen O."/>
            <person name="Talavera-Lopez C."/>
            <person name="Ochaya S."/>
            <person name="Butler C.E."/>
            <person name="Messenger L.A."/>
            <person name="Lewis M.D."/>
            <person name="Llewellyn M.S."/>
            <person name="Marinkelle C.J."/>
            <person name="Tyler K.M."/>
            <person name="Miles M.A."/>
            <person name="Andersson B."/>
        </authorList>
    </citation>
    <scope>NUCLEOTIDE SEQUENCE [LARGE SCALE GENOMIC DNA]</scope>
    <source>
        <strain evidence="2 3">B7</strain>
    </source>
</reference>
<dbReference type="EMBL" id="AHKC01005064">
    <property type="protein sequence ID" value="EKF38748.1"/>
    <property type="molecule type" value="Genomic_DNA"/>
</dbReference>
<dbReference type="Gene3D" id="3.40.50.300">
    <property type="entry name" value="P-loop containing nucleotide triphosphate hydrolases"/>
    <property type="match status" value="1"/>
</dbReference>
<dbReference type="SUPFAM" id="SSF49599">
    <property type="entry name" value="TRAF domain-like"/>
    <property type="match status" value="1"/>
</dbReference>
<keyword evidence="3" id="KW-1185">Reference proteome</keyword>
<sequence>MSGCWFTAASERGNKAYCAGGAIVRRLMSTATRHKSCASGLCRSMGFMSIKRSPVLFSPSLLTAARGFGHLVREVDSHGFKGDIHALRHKNAASTQRYVAEALASEENIIFCGAYHTGKLTILKAIGEACEKEGKKVVYVSADSRRACRMDGMLLHHFLGLRYFVKNELPSQDQLEGALGRHARLCESTYASCVPSLATADVFIFDAVDQVVPTIITSIDRVCRDLRGRPSEAFGGLRVFAAADFWRLPVHPSSDTGGYIYQLDNWDELFPRQRLLEKIHGQTRRLTSLVNKAYFGLLTPGDIEELEARSATRGLTVEKEDESRGVEDADGNDVEDDDDDDDDGAANESSCGSVRRHSKKESHNNNDKSNDSGSLFAGHGASLPPQKLISNVEAIVKFTSRFPKQPAIRVLPPRFRTLKRTEIGNYVVSMLLQSSLLSSFSLVDSLNLDVGSSVHLLLGAPASFGVPPGTVGEVLQVKEHVLVVHFPSVHRTVEVPRMRVIVYHSFYPEVRYEIQQFPLFPRQSISPLNILTYQHAYKVDIDCHRLADTNDLGNILARMRSFDDFSIQRTQDFVRLEGMVHEPTRIYYQRISNRPLSSAAEQWCRNCKSYVPTNEFYSHWNECIRQVRWCSECNTRIPLERLEPHQEKHQIVLCLDCGRAVEWRRWEGHRLTCSAMMREVSPENEFLPLRTRQLALELGLDKRDLHTMRAFSRSLLPKSRKHCSGGSV</sequence>
<feature type="compositionally biased region" description="Acidic residues" evidence="1">
    <location>
        <begin position="328"/>
        <end position="345"/>
    </location>
</feature>
<dbReference type="InterPro" id="IPR027417">
    <property type="entry name" value="P-loop_NTPase"/>
</dbReference>
<protein>
    <recommendedName>
        <fullName evidence="4">DNA helicase</fullName>
    </recommendedName>
</protein>
<accession>K2MU15</accession>
<dbReference type="AlphaFoldDB" id="K2MU15"/>